<protein>
    <recommendedName>
        <fullName evidence="1">DUF6690 domain-containing protein</fullName>
    </recommendedName>
</protein>
<sequence length="101" mass="10673">MLFRTLVVAIVVGGPILFFAAPDLLANAKEKVSSLWKGKGASNLSGDDATGNAPIVVAGMPPARSPLEVEGPRMADLGEVFRFDVSTGWIMSRWSRVSTGL</sequence>
<dbReference type="EMBL" id="BARS01024062">
    <property type="protein sequence ID" value="GAG03503.1"/>
    <property type="molecule type" value="Genomic_DNA"/>
</dbReference>
<feature type="domain" description="DUF6690" evidence="1">
    <location>
        <begin position="28"/>
        <end position="101"/>
    </location>
</feature>
<dbReference type="AlphaFoldDB" id="X0UT97"/>
<evidence type="ECO:0000259" key="1">
    <source>
        <dbReference type="Pfam" id="PF20397"/>
    </source>
</evidence>
<evidence type="ECO:0000313" key="2">
    <source>
        <dbReference type="EMBL" id="GAG03503.1"/>
    </source>
</evidence>
<accession>X0UT97</accession>
<reference evidence="2" key="1">
    <citation type="journal article" date="2014" name="Front. Microbiol.">
        <title>High frequency of phylogenetically diverse reductive dehalogenase-homologous genes in deep subseafloor sedimentary metagenomes.</title>
        <authorList>
            <person name="Kawai M."/>
            <person name="Futagami T."/>
            <person name="Toyoda A."/>
            <person name="Takaki Y."/>
            <person name="Nishi S."/>
            <person name="Hori S."/>
            <person name="Arai W."/>
            <person name="Tsubouchi T."/>
            <person name="Morono Y."/>
            <person name="Uchiyama I."/>
            <person name="Ito T."/>
            <person name="Fujiyama A."/>
            <person name="Inagaki F."/>
            <person name="Takami H."/>
        </authorList>
    </citation>
    <scope>NUCLEOTIDE SEQUENCE</scope>
    <source>
        <strain evidence="2">Expedition CK06-06</strain>
    </source>
</reference>
<organism evidence="2">
    <name type="scientific">marine sediment metagenome</name>
    <dbReference type="NCBI Taxonomy" id="412755"/>
    <lineage>
        <taxon>unclassified sequences</taxon>
        <taxon>metagenomes</taxon>
        <taxon>ecological metagenomes</taxon>
    </lineage>
</organism>
<gene>
    <name evidence="2" type="ORF">S01H1_38245</name>
</gene>
<proteinExistence type="predicted"/>
<comment type="caution">
    <text evidence="2">The sequence shown here is derived from an EMBL/GenBank/DDBJ whole genome shotgun (WGS) entry which is preliminary data.</text>
</comment>
<feature type="non-terminal residue" evidence="2">
    <location>
        <position position="101"/>
    </location>
</feature>
<dbReference type="InterPro" id="IPR046512">
    <property type="entry name" value="DUF6690"/>
</dbReference>
<dbReference type="Pfam" id="PF20397">
    <property type="entry name" value="DUF6690"/>
    <property type="match status" value="1"/>
</dbReference>
<name>X0UT97_9ZZZZ</name>